<dbReference type="AlphaFoldDB" id="A0A645IW82"/>
<sequence>MPGLPNGDLLLAIGAVALFCTLFVIVVIDIVCRNADFGDPMLPVLRQLRSLFQISIPGIGFLPVAPFQLFVPYLILKSKQTTVGVLRRTQIILNGLGVRFAGPFLSPVGIEPGTIQKAKSCGTPLFLLAIVGDKVPFFAGDEQLKYWVSPAGAYMLGQIKGHF</sequence>
<evidence type="ECO:0000256" key="1">
    <source>
        <dbReference type="SAM" id="Phobius"/>
    </source>
</evidence>
<protein>
    <submittedName>
        <fullName evidence="2">Uncharacterized protein</fullName>
    </submittedName>
</protein>
<keyword evidence="1" id="KW-0472">Membrane</keyword>
<keyword evidence="1" id="KW-0812">Transmembrane</keyword>
<accession>A0A645IW82</accession>
<reference evidence="2" key="1">
    <citation type="submission" date="2019-08" db="EMBL/GenBank/DDBJ databases">
        <authorList>
            <person name="Kucharzyk K."/>
            <person name="Murdoch R.W."/>
            <person name="Higgins S."/>
            <person name="Loffler F."/>
        </authorList>
    </citation>
    <scope>NUCLEOTIDE SEQUENCE</scope>
</reference>
<name>A0A645IW82_9ZZZZ</name>
<keyword evidence="1" id="KW-1133">Transmembrane helix</keyword>
<feature type="transmembrane region" description="Helical" evidence="1">
    <location>
        <begin position="51"/>
        <end position="76"/>
    </location>
</feature>
<comment type="caution">
    <text evidence="2">The sequence shown here is derived from an EMBL/GenBank/DDBJ whole genome shotgun (WGS) entry which is preliminary data.</text>
</comment>
<organism evidence="2">
    <name type="scientific">bioreactor metagenome</name>
    <dbReference type="NCBI Taxonomy" id="1076179"/>
    <lineage>
        <taxon>unclassified sequences</taxon>
        <taxon>metagenomes</taxon>
        <taxon>ecological metagenomes</taxon>
    </lineage>
</organism>
<gene>
    <name evidence="2" type="ORF">SDC9_203285</name>
</gene>
<dbReference type="EMBL" id="VSSQ01125054">
    <property type="protein sequence ID" value="MPN55601.1"/>
    <property type="molecule type" value="Genomic_DNA"/>
</dbReference>
<proteinExistence type="predicted"/>
<evidence type="ECO:0000313" key="2">
    <source>
        <dbReference type="EMBL" id="MPN55601.1"/>
    </source>
</evidence>
<feature type="transmembrane region" description="Helical" evidence="1">
    <location>
        <begin position="9"/>
        <end position="31"/>
    </location>
</feature>